<feature type="non-terminal residue" evidence="1">
    <location>
        <position position="1"/>
    </location>
</feature>
<keyword evidence="2" id="KW-1185">Reference proteome</keyword>
<dbReference type="Proteomes" id="UP001356427">
    <property type="component" value="Unassembled WGS sequence"/>
</dbReference>
<gene>
    <name evidence="1" type="ORF">J4Q44_G00238780</name>
</gene>
<dbReference type="AlphaFoldDB" id="A0AAN8L5W5"/>
<evidence type="ECO:0000313" key="1">
    <source>
        <dbReference type="EMBL" id="KAK6305098.1"/>
    </source>
</evidence>
<organism evidence="1 2">
    <name type="scientific">Coregonus suidteri</name>
    <dbReference type="NCBI Taxonomy" id="861788"/>
    <lineage>
        <taxon>Eukaryota</taxon>
        <taxon>Metazoa</taxon>
        <taxon>Chordata</taxon>
        <taxon>Craniata</taxon>
        <taxon>Vertebrata</taxon>
        <taxon>Euteleostomi</taxon>
        <taxon>Actinopterygii</taxon>
        <taxon>Neopterygii</taxon>
        <taxon>Teleostei</taxon>
        <taxon>Protacanthopterygii</taxon>
        <taxon>Salmoniformes</taxon>
        <taxon>Salmonidae</taxon>
        <taxon>Coregoninae</taxon>
        <taxon>Coregonus</taxon>
    </lineage>
</organism>
<sequence length="91" mass="10006">AARQLSLCSPPPLCLSLIAGVKSGVRESGFQLQLIHHNHLSLKDPVKLATHRQIIVKTTILLEPGSCLRFTPATTILLSTTGPPFWTHHRH</sequence>
<accession>A0AAN8L5W5</accession>
<protein>
    <submittedName>
        <fullName evidence="1">Uncharacterized protein</fullName>
    </submittedName>
</protein>
<proteinExistence type="predicted"/>
<comment type="caution">
    <text evidence="1">The sequence shown here is derived from an EMBL/GenBank/DDBJ whole genome shotgun (WGS) entry which is preliminary data.</text>
</comment>
<name>A0AAN8L5W5_9TELE</name>
<reference evidence="1 2" key="1">
    <citation type="submission" date="2021-04" db="EMBL/GenBank/DDBJ databases">
        <authorList>
            <person name="De Guttry C."/>
            <person name="Zahm M."/>
            <person name="Klopp C."/>
            <person name="Cabau C."/>
            <person name="Louis A."/>
            <person name="Berthelot C."/>
            <person name="Parey E."/>
            <person name="Roest Crollius H."/>
            <person name="Montfort J."/>
            <person name="Robinson-Rechavi M."/>
            <person name="Bucao C."/>
            <person name="Bouchez O."/>
            <person name="Gislard M."/>
            <person name="Lluch J."/>
            <person name="Milhes M."/>
            <person name="Lampietro C."/>
            <person name="Lopez Roques C."/>
            <person name="Donnadieu C."/>
            <person name="Braasch I."/>
            <person name="Desvignes T."/>
            <person name="Postlethwait J."/>
            <person name="Bobe J."/>
            <person name="Wedekind C."/>
            <person name="Guiguen Y."/>
        </authorList>
    </citation>
    <scope>NUCLEOTIDE SEQUENCE [LARGE SCALE GENOMIC DNA]</scope>
    <source>
        <strain evidence="1">Cs_M1</strain>
        <tissue evidence="1">Blood</tissue>
    </source>
</reference>
<dbReference type="EMBL" id="JAGTTL010000022">
    <property type="protein sequence ID" value="KAK6305098.1"/>
    <property type="molecule type" value="Genomic_DNA"/>
</dbReference>
<evidence type="ECO:0000313" key="2">
    <source>
        <dbReference type="Proteomes" id="UP001356427"/>
    </source>
</evidence>